<gene>
    <name evidence="7" type="ORF">ODALV1_LOCUS13294</name>
</gene>
<dbReference type="PROSITE" id="PS50850">
    <property type="entry name" value="MFS"/>
    <property type="match status" value="1"/>
</dbReference>
<dbReference type="InterPro" id="IPR020846">
    <property type="entry name" value="MFS_dom"/>
</dbReference>
<dbReference type="Proteomes" id="UP001642540">
    <property type="component" value="Unassembled WGS sequence"/>
</dbReference>
<evidence type="ECO:0000313" key="7">
    <source>
        <dbReference type="EMBL" id="CAL8109363.1"/>
    </source>
</evidence>
<feature type="transmembrane region" description="Helical" evidence="5">
    <location>
        <begin position="52"/>
        <end position="74"/>
    </location>
</feature>
<dbReference type="PRINTS" id="PR00171">
    <property type="entry name" value="SUGRTRNSPORT"/>
</dbReference>
<sequence>MKYRINTNQTFAAFFASVGAFGCGLGLAWTATAFPDLDASNQVGIITSVEKSWIASLLTIGAILGCPITGLLINNVGRKKCLVILSFIGLLGWLLLAVGTHVDYLYVGRLLTGISTGGYSIVIPVYVGEIASKENRGLLGSLFLIMLCLGKLFSNIIGVFYSARTTSLVCSLHPLLYGILLTALIPESPTFLMKKDKVKAALRSQAWLEMDMGSIFYFWNLEIQESTKLSVTLAHIKSSIPKMEDNTLKVSWKECLTSWRLLKPCLSVFMLMVLAQFTGINVTTFYTVDLFQQSGELLINSKLATVILAAIQTVGCIPASLFIDRYGRKVLLTSSFTAMTVALAGFSVFFYLKDVDQSSMERYPWVGAMPLVFLVVYSLAYSWGIGNVIWVMMPEILPPQIKGSASALANIINWGGAFIVIEAFQLFASKIPIYIWFSGFTLVSVFGCIFTFFCVPETKGLSLEEIQAFYENCKDNKSNALTLKSKINENHEEFLNSVQEEQIKKL</sequence>
<accession>A0ABP1QN09</accession>
<dbReference type="PROSITE" id="PS51257">
    <property type="entry name" value="PROKAR_LIPOPROTEIN"/>
    <property type="match status" value="1"/>
</dbReference>
<dbReference type="PROSITE" id="PS00217">
    <property type="entry name" value="SUGAR_TRANSPORT_2"/>
    <property type="match status" value="1"/>
</dbReference>
<feature type="transmembrane region" description="Helical" evidence="5">
    <location>
        <begin position="81"/>
        <end position="100"/>
    </location>
</feature>
<feature type="transmembrane region" description="Helical" evidence="5">
    <location>
        <begin position="106"/>
        <end position="127"/>
    </location>
</feature>
<dbReference type="InterPro" id="IPR003663">
    <property type="entry name" value="Sugar/inositol_transpt"/>
</dbReference>
<comment type="caution">
    <text evidence="7">The sequence shown here is derived from an EMBL/GenBank/DDBJ whole genome shotgun (WGS) entry which is preliminary data.</text>
</comment>
<feature type="transmembrane region" description="Helical" evidence="5">
    <location>
        <begin position="405"/>
        <end position="427"/>
    </location>
</feature>
<evidence type="ECO:0000256" key="5">
    <source>
        <dbReference type="SAM" id="Phobius"/>
    </source>
</evidence>
<keyword evidence="3 5" id="KW-1133">Transmembrane helix</keyword>
<feature type="transmembrane region" description="Helical" evidence="5">
    <location>
        <begin position="303"/>
        <end position="323"/>
    </location>
</feature>
<dbReference type="Pfam" id="PF00083">
    <property type="entry name" value="Sugar_tr"/>
    <property type="match status" value="1"/>
</dbReference>
<evidence type="ECO:0000256" key="4">
    <source>
        <dbReference type="ARBA" id="ARBA00023136"/>
    </source>
</evidence>
<protein>
    <recommendedName>
        <fullName evidence="6">Major facilitator superfamily (MFS) profile domain-containing protein</fullName>
    </recommendedName>
</protein>
<feature type="transmembrane region" description="Helical" evidence="5">
    <location>
        <begin position="330"/>
        <end position="351"/>
    </location>
</feature>
<dbReference type="EMBL" id="CAXLJM020000041">
    <property type="protein sequence ID" value="CAL8109363.1"/>
    <property type="molecule type" value="Genomic_DNA"/>
</dbReference>
<feature type="domain" description="Major facilitator superfamily (MFS) profile" evidence="6">
    <location>
        <begin position="12"/>
        <end position="459"/>
    </location>
</feature>
<feature type="transmembrane region" description="Helical" evidence="5">
    <location>
        <begin position="139"/>
        <end position="163"/>
    </location>
</feature>
<evidence type="ECO:0000256" key="1">
    <source>
        <dbReference type="ARBA" id="ARBA00004141"/>
    </source>
</evidence>
<keyword evidence="8" id="KW-1185">Reference proteome</keyword>
<dbReference type="InterPro" id="IPR050549">
    <property type="entry name" value="MFS_Trehalose_Transporter"/>
</dbReference>
<feature type="transmembrane region" description="Helical" evidence="5">
    <location>
        <begin position="268"/>
        <end position="288"/>
    </location>
</feature>
<feature type="transmembrane region" description="Helical" evidence="5">
    <location>
        <begin position="12"/>
        <end position="32"/>
    </location>
</feature>
<reference evidence="7 8" key="1">
    <citation type="submission" date="2024-08" db="EMBL/GenBank/DDBJ databases">
        <authorList>
            <person name="Cucini C."/>
            <person name="Frati F."/>
        </authorList>
    </citation>
    <scope>NUCLEOTIDE SEQUENCE [LARGE SCALE GENOMIC DNA]</scope>
</reference>
<feature type="transmembrane region" description="Helical" evidence="5">
    <location>
        <begin position="175"/>
        <end position="193"/>
    </location>
</feature>
<evidence type="ECO:0000313" key="8">
    <source>
        <dbReference type="Proteomes" id="UP001642540"/>
    </source>
</evidence>
<feature type="transmembrane region" description="Helical" evidence="5">
    <location>
        <begin position="433"/>
        <end position="455"/>
    </location>
</feature>
<dbReference type="Gene3D" id="1.20.1250.20">
    <property type="entry name" value="MFS general substrate transporter like domains"/>
    <property type="match status" value="1"/>
</dbReference>
<dbReference type="InterPro" id="IPR005829">
    <property type="entry name" value="Sugar_transporter_CS"/>
</dbReference>
<feature type="transmembrane region" description="Helical" evidence="5">
    <location>
        <begin position="371"/>
        <end position="393"/>
    </location>
</feature>
<evidence type="ECO:0000256" key="2">
    <source>
        <dbReference type="ARBA" id="ARBA00022692"/>
    </source>
</evidence>
<evidence type="ECO:0000256" key="3">
    <source>
        <dbReference type="ARBA" id="ARBA00022989"/>
    </source>
</evidence>
<keyword evidence="2 5" id="KW-0812">Transmembrane</keyword>
<comment type="subcellular location">
    <subcellularLocation>
        <location evidence="1">Membrane</location>
        <topology evidence="1">Multi-pass membrane protein</topology>
    </subcellularLocation>
</comment>
<dbReference type="PROSITE" id="PS00216">
    <property type="entry name" value="SUGAR_TRANSPORT_1"/>
    <property type="match status" value="1"/>
</dbReference>
<dbReference type="InterPro" id="IPR036259">
    <property type="entry name" value="MFS_trans_sf"/>
</dbReference>
<organism evidence="7 8">
    <name type="scientific">Orchesella dallaii</name>
    <dbReference type="NCBI Taxonomy" id="48710"/>
    <lineage>
        <taxon>Eukaryota</taxon>
        <taxon>Metazoa</taxon>
        <taxon>Ecdysozoa</taxon>
        <taxon>Arthropoda</taxon>
        <taxon>Hexapoda</taxon>
        <taxon>Collembola</taxon>
        <taxon>Entomobryomorpha</taxon>
        <taxon>Entomobryoidea</taxon>
        <taxon>Orchesellidae</taxon>
        <taxon>Orchesellinae</taxon>
        <taxon>Orchesella</taxon>
    </lineage>
</organism>
<name>A0ABP1QN09_9HEXA</name>
<evidence type="ECO:0000259" key="6">
    <source>
        <dbReference type="PROSITE" id="PS50850"/>
    </source>
</evidence>
<proteinExistence type="predicted"/>
<keyword evidence="4 5" id="KW-0472">Membrane</keyword>
<dbReference type="InterPro" id="IPR005828">
    <property type="entry name" value="MFS_sugar_transport-like"/>
</dbReference>
<dbReference type="PANTHER" id="PTHR48021:SF1">
    <property type="entry name" value="GH07001P-RELATED"/>
    <property type="match status" value="1"/>
</dbReference>
<dbReference type="PANTHER" id="PTHR48021">
    <property type="match status" value="1"/>
</dbReference>
<dbReference type="SUPFAM" id="SSF103473">
    <property type="entry name" value="MFS general substrate transporter"/>
    <property type="match status" value="1"/>
</dbReference>